<sequence length="474" mass="53724">MHKKILAITILITLFAAGAQAQDIGNKINTKEYPASESVLPKKPADGSESLVIEGSVEKNIDMNLERCIELALGNNPQINAAFHDILASDARIKQVWSNYFPQVSWQTGYTKIKQLQLSDALGRNLKFNYYVLGQITLQQMLYDFGVTQNQATIKRLDYEGYKTTLTGVINDVIYQTKDAYFNLQYAIENRCVAEDTVEKFRMFYEQAKAFYEIGMNPKVDVTIAEANLSSAKLKLIQADNAVKLAVAKLNNIMGVPFIDEYNVQDRLTYIPVELTLNQAVEIARDSRPELKLAEIKVEGAKQTLKLVKKSYFPTLSVEGQYQIGGKHWTSNYGYNIGGYLNFPTVNGMLIRNEIKEARYLYDKEIANAQNTQNSIYLEIQNAFLTLEEKRNQIPVAMLQVKQAKENYELSYGRYRVGEASPTELKDAQILYQEAQLNYYGTLYQYNSSKAALEKAIGKNLVPEDEVVTLKKES</sequence>
<dbReference type="Proteomes" id="UP000823928">
    <property type="component" value="Unassembled WGS sequence"/>
</dbReference>
<dbReference type="GO" id="GO:1990281">
    <property type="term" value="C:efflux pump complex"/>
    <property type="evidence" value="ECO:0007669"/>
    <property type="project" value="TreeGrafter"/>
</dbReference>
<reference evidence="9" key="2">
    <citation type="journal article" date="2021" name="PeerJ">
        <title>Extensive microbial diversity within the chicken gut microbiome revealed by metagenomics and culture.</title>
        <authorList>
            <person name="Gilroy R."/>
            <person name="Ravi A."/>
            <person name="Getino M."/>
            <person name="Pursley I."/>
            <person name="Horton D.L."/>
            <person name="Alikhan N.F."/>
            <person name="Baker D."/>
            <person name="Gharbi K."/>
            <person name="Hall N."/>
            <person name="Watson M."/>
            <person name="Adriaenssens E.M."/>
            <person name="Foster-Nyarko E."/>
            <person name="Jarju S."/>
            <person name="Secka A."/>
            <person name="Antonio M."/>
            <person name="Oren A."/>
            <person name="Chaudhuri R.R."/>
            <person name="La Ragione R."/>
            <person name="Hildebrand F."/>
            <person name="Pallen M.J."/>
        </authorList>
    </citation>
    <scope>NUCLEOTIDE SEQUENCE</scope>
    <source>
        <strain evidence="9">6276</strain>
    </source>
</reference>
<dbReference type="Pfam" id="PF02321">
    <property type="entry name" value="OEP"/>
    <property type="match status" value="2"/>
</dbReference>
<evidence type="ECO:0000256" key="6">
    <source>
        <dbReference type="ARBA" id="ARBA00023136"/>
    </source>
</evidence>
<keyword evidence="3" id="KW-0813">Transport</keyword>
<keyword evidence="6" id="KW-0472">Membrane</keyword>
<dbReference type="GO" id="GO:0009279">
    <property type="term" value="C:cell outer membrane"/>
    <property type="evidence" value="ECO:0007669"/>
    <property type="project" value="UniProtKB-SubCell"/>
</dbReference>
<dbReference type="InterPro" id="IPR003423">
    <property type="entry name" value="OMP_efflux"/>
</dbReference>
<dbReference type="PIRSF" id="PIRSF001892">
    <property type="entry name" value="CyaE"/>
    <property type="match status" value="1"/>
</dbReference>
<dbReference type="GO" id="GO:0015288">
    <property type="term" value="F:porin activity"/>
    <property type="evidence" value="ECO:0007669"/>
    <property type="project" value="TreeGrafter"/>
</dbReference>
<dbReference type="GO" id="GO:0015562">
    <property type="term" value="F:efflux transmembrane transporter activity"/>
    <property type="evidence" value="ECO:0007669"/>
    <property type="project" value="InterPro"/>
</dbReference>
<dbReference type="AlphaFoldDB" id="A0A9D1EWC6"/>
<accession>A0A9D1EWC6</accession>
<reference evidence="9" key="1">
    <citation type="submission" date="2020-10" db="EMBL/GenBank/DDBJ databases">
        <authorList>
            <person name="Gilroy R."/>
        </authorList>
    </citation>
    <scope>NUCLEOTIDE SEQUENCE</scope>
    <source>
        <strain evidence="9">6276</strain>
    </source>
</reference>
<dbReference type="PANTHER" id="PTHR30026:SF20">
    <property type="entry name" value="OUTER MEMBRANE PROTEIN TOLC"/>
    <property type="match status" value="1"/>
</dbReference>
<dbReference type="SUPFAM" id="SSF56954">
    <property type="entry name" value="Outer membrane efflux proteins (OEP)"/>
    <property type="match status" value="1"/>
</dbReference>
<feature type="chain" id="PRO_5039217796" evidence="8">
    <location>
        <begin position="22"/>
        <end position="474"/>
    </location>
</feature>
<evidence type="ECO:0000256" key="3">
    <source>
        <dbReference type="ARBA" id="ARBA00022448"/>
    </source>
</evidence>
<comment type="caution">
    <text evidence="9">The sequence shown here is derived from an EMBL/GenBank/DDBJ whole genome shotgun (WGS) entry which is preliminary data.</text>
</comment>
<keyword evidence="8" id="KW-0732">Signal</keyword>
<evidence type="ECO:0000256" key="8">
    <source>
        <dbReference type="SAM" id="SignalP"/>
    </source>
</evidence>
<evidence type="ECO:0000256" key="4">
    <source>
        <dbReference type="ARBA" id="ARBA00022452"/>
    </source>
</evidence>
<keyword evidence="4" id="KW-1134">Transmembrane beta strand</keyword>
<keyword evidence="7" id="KW-0998">Cell outer membrane</keyword>
<gene>
    <name evidence="9" type="ORF">IAC10_00960</name>
</gene>
<comment type="subcellular location">
    <subcellularLocation>
        <location evidence="1">Cell outer membrane</location>
    </subcellularLocation>
</comment>
<dbReference type="InterPro" id="IPR028351">
    <property type="entry name" value="CyaE"/>
</dbReference>
<organism evidence="9 10">
    <name type="scientific">Candidatus Scatousia excrementigallinarum</name>
    <dbReference type="NCBI Taxonomy" id="2840935"/>
    <lineage>
        <taxon>Bacteria</taxon>
        <taxon>Candidatus Scatousia</taxon>
    </lineage>
</organism>
<comment type="similarity">
    <text evidence="2">Belongs to the outer membrane factor (OMF) (TC 1.B.17) family.</text>
</comment>
<proteinExistence type="inferred from homology"/>
<evidence type="ECO:0000256" key="1">
    <source>
        <dbReference type="ARBA" id="ARBA00004442"/>
    </source>
</evidence>
<dbReference type="PANTHER" id="PTHR30026">
    <property type="entry name" value="OUTER MEMBRANE PROTEIN TOLC"/>
    <property type="match status" value="1"/>
</dbReference>
<protein>
    <submittedName>
        <fullName evidence="9">TolC family protein</fullName>
    </submittedName>
</protein>
<evidence type="ECO:0000256" key="5">
    <source>
        <dbReference type="ARBA" id="ARBA00022692"/>
    </source>
</evidence>
<evidence type="ECO:0000256" key="7">
    <source>
        <dbReference type="ARBA" id="ARBA00023237"/>
    </source>
</evidence>
<evidence type="ECO:0000256" key="2">
    <source>
        <dbReference type="ARBA" id="ARBA00007613"/>
    </source>
</evidence>
<dbReference type="Gene3D" id="1.20.1600.10">
    <property type="entry name" value="Outer membrane efflux proteins (OEP)"/>
    <property type="match status" value="1"/>
</dbReference>
<keyword evidence="5" id="KW-0812">Transmembrane</keyword>
<evidence type="ECO:0000313" key="9">
    <source>
        <dbReference type="EMBL" id="HIS35188.1"/>
    </source>
</evidence>
<dbReference type="InterPro" id="IPR051906">
    <property type="entry name" value="TolC-like"/>
</dbReference>
<evidence type="ECO:0000313" key="10">
    <source>
        <dbReference type="Proteomes" id="UP000823928"/>
    </source>
</evidence>
<dbReference type="EMBL" id="DVIU01000021">
    <property type="protein sequence ID" value="HIS35188.1"/>
    <property type="molecule type" value="Genomic_DNA"/>
</dbReference>
<feature type="signal peptide" evidence="8">
    <location>
        <begin position="1"/>
        <end position="21"/>
    </location>
</feature>
<name>A0A9D1EWC6_9BACT</name>